<dbReference type="KEGG" id="ure:UREG_01859"/>
<gene>
    <name evidence="2" type="ORF">UREG_01859</name>
</gene>
<name>C4JJQ2_UNCRE</name>
<feature type="chain" id="PRO_5002939316" evidence="1">
    <location>
        <begin position="20"/>
        <end position="278"/>
    </location>
</feature>
<dbReference type="eggNOG" id="ENOG502SMWB">
    <property type="taxonomic scope" value="Eukaryota"/>
</dbReference>
<dbReference type="Proteomes" id="UP000002058">
    <property type="component" value="Unassembled WGS sequence"/>
</dbReference>
<dbReference type="OMA" id="ANEWHAY"/>
<keyword evidence="1" id="KW-0732">Signal</keyword>
<dbReference type="OrthoDB" id="5946976at2759"/>
<dbReference type="GeneID" id="8438496"/>
<protein>
    <submittedName>
        <fullName evidence="2">Uncharacterized protein</fullName>
    </submittedName>
</protein>
<dbReference type="EMBL" id="CH476615">
    <property type="protein sequence ID" value="EEP77010.1"/>
    <property type="molecule type" value="Genomic_DNA"/>
</dbReference>
<dbReference type="Pfam" id="PF17660">
    <property type="entry name" value="BTRD1"/>
    <property type="match status" value="5"/>
</dbReference>
<dbReference type="AlphaFoldDB" id="C4JJQ2"/>
<evidence type="ECO:0000313" key="2">
    <source>
        <dbReference type="EMBL" id="EEP77010.1"/>
    </source>
</evidence>
<evidence type="ECO:0000256" key="1">
    <source>
        <dbReference type="SAM" id="SignalP"/>
    </source>
</evidence>
<dbReference type="InterPro" id="IPR049511">
    <property type="entry name" value="PGH-like_rpt"/>
</dbReference>
<sequence length="278" mass="31602">MMFLKSIFAAAVAFATVQASPIQEQQSAWQARHGLTSSAYESVASDLRSQGYRLNYVSGYTDDGAARYAAVWERRRGAEWTSTHNQDSNEFLQSVNRLRNQGYHPLVVNGYSVNGRTRYDSIWDKSQVSAWEARFDLDSSALQRTLNEMRQKGLRIVHLSGYAVGREARYSAIFERRRDTWDVRWGLNSAQYQDKTAELKGRGYRPTHVSTYNIGGNIYYAAIFVKEDGPAWASRHGLTSEGYQREFDELNKQGYMPKVVSGVSSGNSVRYAAIWEKV</sequence>
<accession>C4JJQ2</accession>
<reference evidence="3" key="1">
    <citation type="journal article" date="2009" name="Genome Res.">
        <title>Comparative genomic analyses of the human fungal pathogens Coccidioides and their relatives.</title>
        <authorList>
            <person name="Sharpton T.J."/>
            <person name="Stajich J.E."/>
            <person name="Rounsley S.D."/>
            <person name="Gardner M.J."/>
            <person name="Wortman J.R."/>
            <person name="Jordar V.S."/>
            <person name="Maiti R."/>
            <person name="Kodira C.D."/>
            <person name="Neafsey D.E."/>
            <person name="Zeng Q."/>
            <person name="Hung C.-Y."/>
            <person name="McMahan C."/>
            <person name="Muszewska A."/>
            <person name="Grynberg M."/>
            <person name="Mandel M.A."/>
            <person name="Kellner E.M."/>
            <person name="Barker B.M."/>
            <person name="Galgiani J.N."/>
            <person name="Orbach M.J."/>
            <person name="Kirkland T.N."/>
            <person name="Cole G.T."/>
            <person name="Henn M.R."/>
            <person name="Birren B.W."/>
            <person name="Taylor J.W."/>
        </authorList>
    </citation>
    <scope>NUCLEOTIDE SEQUENCE [LARGE SCALE GENOMIC DNA]</scope>
    <source>
        <strain evidence="3">UAMH 1704</strain>
    </source>
</reference>
<feature type="signal peptide" evidence="1">
    <location>
        <begin position="1"/>
        <end position="19"/>
    </location>
</feature>
<organism evidence="2 3">
    <name type="scientific">Uncinocarpus reesii (strain UAMH 1704)</name>
    <dbReference type="NCBI Taxonomy" id="336963"/>
    <lineage>
        <taxon>Eukaryota</taxon>
        <taxon>Fungi</taxon>
        <taxon>Dikarya</taxon>
        <taxon>Ascomycota</taxon>
        <taxon>Pezizomycotina</taxon>
        <taxon>Eurotiomycetes</taxon>
        <taxon>Eurotiomycetidae</taxon>
        <taxon>Onygenales</taxon>
        <taxon>Onygenaceae</taxon>
        <taxon>Uncinocarpus</taxon>
    </lineage>
</organism>
<dbReference type="HOGENOM" id="CLU_076340_0_0_1"/>
<dbReference type="RefSeq" id="XP_002542343.1">
    <property type="nucleotide sequence ID" value="XM_002542297.1"/>
</dbReference>
<proteinExistence type="predicted"/>
<keyword evidence="3" id="KW-1185">Reference proteome</keyword>
<dbReference type="VEuPathDB" id="FungiDB:UREG_01859"/>
<dbReference type="InParanoid" id="C4JJQ2"/>
<evidence type="ECO:0000313" key="3">
    <source>
        <dbReference type="Proteomes" id="UP000002058"/>
    </source>
</evidence>